<name>A0ABR2HNJ6_9EUKA</name>
<dbReference type="PANTHER" id="PTHR45661:SF3">
    <property type="entry name" value="IG-LIKE DOMAIN-CONTAINING PROTEIN"/>
    <property type="match status" value="1"/>
</dbReference>
<dbReference type="Pfam" id="PF13306">
    <property type="entry name" value="LRR_5"/>
    <property type="match status" value="3"/>
</dbReference>
<keyword evidence="2" id="KW-0732">Signal</keyword>
<accession>A0ABR2HNJ6</accession>
<dbReference type="InterPro" id="IPR026906">
    <property type="entry name" value="LRR_5"/>
</dbReference>
<dbReference type="InterPro" id="IPR032675">
    <property type="entry name" value="LRR_dom_sf"/>
</dbReference>
<dbReference type="PANTHER" id="PTHR45661">
    <property type="entry name" value="SURFACE ANTIGEN"/>
    <property type="match status" value="1"/>
</dbReference>
<reference evidence="3 4" key="1">
    <citation type="submission" date="2024-04" db="EMBL/GenBank/DDBJ databases">
        <title>Tritrichomonas musculus Genome.</title>
        <authorList>
            <person name="Alves-Ferreira E."/>
            <person name="Grigg M."/>
            <person name="Lorenzi H."/>
            <person name="Galac M."/>
        </authorList>
    </citation>
    <scope>NUCLEOTIDE SEQUENCE [LARGE SCALE GENOMIC DNA]</scope>
    <source>
        <strain evidence="3 4">EAF2021</strain>
    </source>
</reference>
<evidence type="ECO:0000256" key="2">
    <source>
        <dbReference type="SAM" id="SignalP"/>
    </source>
</evidence>
<protein>
    <submittedName>
        <fullName evidence="3">Uncharacterized protein</fullName>
    </submittedName>
</protein>
<evidence type="ECO:0000313" key="4">
    <source>
        <dbReference type="Proteomes" id="UP001470230"/>
    </source>
</evidence>
<evidence type="ECO:0000313" key="3">
    <source>
        <dbReference type="EMBL" id="KAK8850279.1"/>
    </source>
</evidence>
<dbReference type="Gene3D" id="3.80.10.10">
    <property type="entry name" value="Ribonuclease Inhibitor"/>
    <property type="match status" value="2"/>
</dbReference>
<sequence length="667" mass="71403">MIILLSYLASIAFSAITADGTKLIITDPDSNSLKYGSLAGHETATSCEITSTTQVTIGQQTFQALTALTKVTITAPKVTLENQAFQQSGNSGSIIINATETVTIGKDAFISATLGGIEIYAGQNILLGQQAFQQITKAANLTLVAGGIIDVGLDCFITSPIEAVKMIATGNVTLQQQSFQQCTQITNLYIESKQGGIVLAISSFIAAAIQEVTLISNLDVVIAQQAMQQVANFDKLTVITNGSFVAGEDAFISSSIKEFFIHSNGNVTFEQQAYQQTKRLNNFTIIANGTIDFGITSFISSNVGSIVLTSTGPIIFGQQSFQGCINLTSVVIHTPSNVTLGDSCFISSQIENLNITSTNTTENSGALLLADANTISFEKNSFSQCNQLKNVNVNTNGNVDIGAGTFSDSKSLSNVHVHAGGKATIGDNAFSGCSALKSGANIDASEKVESPNAYGDGGSGGGSSDKKKKSGSSHKDNDDDDESSAKTLGNIKINSVYLGTSPNIVVNLNIFVKLMRNARRLFGHVVPAPDFIHSAIWVGEKEPSDDTLGAIFVYGKYWNKHNLDSYLGQDGAKAFVMSFGEFKQRYPSIDPVKLNTKRKMNLFDFIKEVKGSGNWGAKDYNWPTNNCQHFTAKLVDILHATRNEPNNNDWIDIPKPIMKSLKANENN</sequence>
<feature type="chain" id="PRO_5045795692" evidence="2">
    <location>
        <begin position="21"/>
        <end position="667"/>
    </location>
</feature>
<feature type="region of interest" description="Disordered" evidence="1">
    <location>
        <begin position="447"/>
        <end position="485"/>
    </location>
</feature>
<dbReference type="SUPFAM" id="SSF52058">
    <property type="entry name" value="L domain-like"/>
    <property type="match status" value="1"/>
</dbReference>
<dbReference type="Proteomes" id="UP001470230">
    <property type="component" value="Unassembled WGS sequence"/>
</dbReference>
<dbReference type="EMBL" id="JAPFFF010000024">
    <property type="protein sequence ID" value="KAK8850279.1"/>
    <property type="molecule type" value="Genomic_DNA"/>
</dbReference>
<organism evidence="3 4">
    <name type="scientific">Tritrichomonas musculus</name>
    <dbReference type="NCBI Taxonomy" id="1915356"/>
    <lineage>
        <taxon>Eukaryota</taxon>
        <taxon>Metamonada</taxon>
        <taxon>Parabasalia</taxon>
        <taxon>Tritrichomonadida</taxon>
        <taxon>Tritrichomonadidae</taxon>
        <taxon>Tritrichomonas</taxon>
    </lineage>
</organism>
<keyword evidence="4" id="KW-1185">Reference proteome</keyword>
<comment type="caution">
    <text evidence="3">The sequence shown here is derived from an EMBL/GenBank/DDBJ whole genome shotgun (WGS) entry which is preliminary data.</text>
</comment>
<dbReference type="InterPro" id="IPR053139">
    <property type="entry name" value="Surface_bspA-like"/>
</dbReference>
<feature type="signal peptide" evidence="2">
    <location>
        <begin position="1"/>
        <end position="20"/>
    </location>
</feature>
<gene>
    <name evidence="3" type="ORF">M9Y10_018408</name>
</gene>
<proteinExistence type="predicted"/>
<evidence type="ECO:0000256" key="1">
    <source>
        <dbReference type="SAM" id="MobiDB-lite"/>
    </source>
</evidence>